<keyword evidence="5 10" id="KW-0732">Signal</keyword>
<dbReference type="AlphaFoldDB" id="A0A2J8QPN2"/>
<reference evidence="12" key="1">
    <citation type="submission" date="2017-12" db="EMBL/GenBank/DDBJ databases">
        <title>High-resolution comparative analysis of great ape genomes.</title>
        <authorList>
            <person name="Pollen A."/>
            <person name="Hastie A."/>
            <person name="Hormozdiari F."/>
            <person name="Dougherty M."/>
            <person name="Liu R."/>
            <person name="Chaisson M."/>
            <person name="Hoppe E."/>
            <person name="Hill C."/>
            <person name="Pang A."/>
            <person name="Hillier L."/>
            <person name="Baker C."/>
            <person name="Armstrong J."/>
            <person name="Shendure J."/>
            <person name="Paten B."/>
            <person name="Wilson R."/>
            <person name="Chao H."/>
            <person name="Schneider V."/>
            <person name="Ventura M."/>
            <person name="Kronenberg Z."/>
            <person name="Murali S."/>
            <person name="Gordon D."/>
            <person name="Cantsilieris S."/>
            <person name="Munson K."/>
            <person name="Nelson B."/>
            <person name="Raja A."/>
            <person name="Underwood J."/>
            <person name="Diekhans M."/>
            <person name="Fiddes I."/>
            <person name="Haussler D."/>
            <person name="Eichler E."/>
        </authorList>
    </citation>
    <scope>NUCLEOTIDE SEQUENCE [LARGE SCALE GENOMIC DNA]</scope>
    <source>
        <strain evidence="12">Yerkes chimp pedigree #C0471</strain>
    </source>
</reference>
<evidence type="ECO:0000256" key="10">
    <source>
        <dbReference type="SAM" id="SignalP"/>
    </source>
</evidence>
<comment type="subcellular location">
    <subcellularLocation>
        <location evidence="1">Cell membrane</location>
        <topology evidence="1">Single-pass type I membrane protein</topology>
    </subcellularLocation>
</comment>
<keyword evidence="3" id="KW-1003">Cell membrane</keyword>
<evidence type="ECO:0000313" key="12">
    <source>
        <dbReference type="EMBL" id="PNI98224.1"/>
    </source>
</evidence>
<feature type="chain" id="PRO_5014365248" evidence="10">
    <location>
        <begin position="27"/>
        <end position="188"/>
    </location>
</feature>
<keyword evidence="6" id="KW-1133">Transmembrane helix</keyword>
<evidence type="ECO:0000256" key="8">
    <source>
        <dbReference type="ARBA" id="ARBA00023157"/>
    </source>
</evidence>
<name>A0A2J8QPN2_PANTR</name>
<dbReference type="Pfam" id="PF18707">
    <property type="entry name" value="IL2RB_N1"/>
    <property type="match status" value="1"/>
</dbReference>
<dbReference type="EMBL" id="NBAG03000026">
    <property type="protein sequence ID" value="PNI98224.1"/>
    <property type="molecule type" value="Genomic_DNA"/>
</dbReference>
<dbReference type="InterPro" id="IPR040951">
    <property type="entry name" value="IL2RB_N1"/>
</dbReference>
<evidence type="ECO:0000256" key="2">
    <source>
        <dbReference type="ARBA" id="ARBA00008280"/>
    </source>
</evidence>
<dbReference type="FunFam" id="2.60.40.10:FF:001830">
    <property type="entry name" value="Interleukin-2 receptor subunit beta"/>
    <property type="match status" value="1"/>
</dbReference>
<keyword evidence="4" id="KW-0812">Transmembrane</keyword>
<dbReference type="InterPro" id="IPR036116">
    <property type="entry name" value="FN3_sf"/>
</dbReference>
<dbReference type="PANTHER" id="PTHR23037:SF30">
    <property type="entry name" value="INTERLEUKIN-2 RECEPTOR SUBUNIT BETA"/>
    <property type="match status" value="1"/>
</dbReference>
<evidence type="ECO:0000256" key="5">
    <source>
        <dbReference type="ARBA" id="ARBA00022729"/>
    </source>
</evidence>
<feature type="non-terminal residue" evidence="12">
    <location>
        <position position="188"/>
    </location>
</feature>
<organism evidence="12">
    <name type="scientific">Pan troglodytes</name>
    <name type="common">Chimpanzee</name>
    <dbReference type="NCBI Taxonomy" id="9598"/>
    <lineage>
        <taxon>Eukaryota</taxon>
        <taxon>Metazoa</taxon>
        <taxon>Chordata</taxon>
        <taxon>Craniata</taxon>
        <taxon>Vertebrata</taxon>
        <taxon>Euteleostomi</taxon>
        <taxon>Mammalia</taxon>
        <taxon>Eutheria</taxon>
        <taxon>Euarchontoglires</taxon>
        <taxon>Primates</taxon>
        <taxon>Haplorrhini</taxon>
        <taxon>Catarrhini</taxon>
        <taxon>Hominidae</taxon>
        <taxon>Pan</taxon>
    </lineage>
</organism>
<dbReference type="SUPFAM" id="SSF49265">
    <property type="entry name" value="Fibronectin type III"/>
    <property type="match status" value="1"/>
</dbReference>
<feature type="domain" description="Interleukin-2 receptor subunit beta N-terminal" evidence="11">
    <location>
        <begin position="32"/>
        <end position="123"/>
    </location>
</feature>
<keyword evidence="9" id="KW-0675">Receptor</keyword>
<evidence type="ECO:0000256" key="3">
    <source>
        <dbReference type="ARBA" id="ARBA00022475"/>
    </source>
</evidence>
<sequence>MAAPALSWRLPLLILLLPLATPWASATVNGTSQFTCFYNSRANISCVWSQDGALQDTSCQVHAWPDRRRWNQTCELLPVSQASWACNLILGAPDSQKLTAVDIVTLRVLCREGVRWRVMAIQDFKPFENLRLMAPISLQVVHVETHRCNISWEISQASHYFERHLEFEARTLSPGHTWEEAPLLTLKQ</sequence>
<evidence type="ECO:0000256" key="1">
    <source>
        <dbReference type="ARBA" id="ARBA00004251"/>
    </source>
</evidence>
<dbReference type="GO" id="GO:0005886">
    <property type="term" value="C:plasma membrane"/>
    <property type="evidence" value="ECO:0007669"/>
    <property type="project" value="UniProtKB-SubCell"/>
</dbReference>
<evidence type="ECO:0000256" key="4">
    <source>
        <dbReference type="ARBA" id="ARBA00022692"/>
    </source>
</evidence>
<dbReference type="PANTHER" id="PTHR23037">
    <property type="entry name" value="CYTOKINE RECEPTOR"/>
    <property type="match status" value="1"/>
</dbReference>
<protein>
    <submittedName>
        <fullName evidence="12">IL2RB isoform 3</fullName>
    </submittedName>
</protein>
<feature type="signal peptide" evidence="10">
    <location>
        <begin position="1"/>
        <end position="26"/>
    </location>
</feature>
<dbReference type="GO" id="GO:0007166">
    <property type="term" value="P:cell surface receptor signaling pathway"/>
    <property type="evidence" value="ECO:0007669"/>
    <property type="project" value="UniProtKB-ARBA"/>
</dbReference>
<accession>A0A2J8QPN2</accession>
<proteinExistence type="inferred from homology"/>
<gene>
    <name evidence="12" type="ORF">CK820_G0024703</name>
</gene>
<evidence type="ECO:0000259" key="11">
    <source>
        <dbReference type="Pfam" id="PF18707"/>
    </source>
</evidence>
<keyword evidence="8" id="KW-1015">Disulfide bond</keyword>
<comment type="similarity">
    <text evidence="2">Belongs to the type I cytokine receptor family. Type 4 subfamily.</text>
</comment>
<dbReference type="Gene3D" id="2.60.40.10">
    <property type="entry name" value="Immunoglobulins"/>
    <property type="match status" value="2"/>
</dbReference>
<evidence type="ECO:0000256" key="9">
    <source>
        <dbReference type="ARBA" id="ARBA00023170"/>
    </source>
</evidence>
<evidence type="ECO:0000256" key="7">
    <source>
        <dbReference type="ARBA" id="ARBA00023136"/>
    </source>
</evidence>
<comment type="caution">
    <text evidence="12">The sequence shown here is derived from an EMBL/GenBank/DDBJ whole genome shotgun (WGS) entry which is preliminary data.</text>
</comment>
<evidence type="ECO:0000256" key="6">
    <source>
        <dbReference type="ARBA" id="ARBA00022989"/>
    </source>
</evidence>
<keyword evidence="7" id="KW-0472">Membrane</keyword>
<dbReference type="InterPro" id="IPR013783">
    <property type="entry name" value="Ig-like_fold"/>
</dbReference>